<organism evidence="13 14">
    <name type="scientific">Pseudonocardia humida</name>
    <dbReference type="NCBI Taxonomy" id="2800819"/>
    <lineage>
        <taxon>Bacteria</taxon>
        <taxon>Bacillati</taxon>
        <taxon>Actinomycetota</taxon>
        <taxon>Actinomycetes</taxon>
        <taxon>Pseudonocardiales</taxon>
        <taxon>Pseudonocardiaceae</taxon>
        <taxon>Pseudonocardia</taxon>
    </lineage>
</organism>
<keyword evidence="7" id="KW-0067">ATP-binding</keyword>
<dbReference type="RefSeq" id="WP_252435913.1">
    <property type="nucleotide sequence ID" value="NZ_JAGSOV010000010.1"/>
</dbReference>
<reference evidence="13" key="1">
    <citation type="submission" date="2021-04" db="EMBL/GenBank/DDBJ databases">
        <title>Pseudonocardia sp. nov., isolated from sandy soil of mangrove forest.</title>
        <authorList>
            <person name="Zan Z."/>
            <person name="Huang R."/>
            <person name="Liu W."/>
        </authorList>
    </citation>
    <scope>NUCLEOTIDE SEQUENCE</scope>
    <source>
        <strain evidence="13">S2-4</strain>
    </source>
</reference>
<evidence type="ECO:0000256" key="2">
    <source>
        <dbReference type="ARBA" id="ARBA00012438"/>
    </source>
</evidence>
<evidence type="ECO:0000256" key="1">
    <source>
        <dbReference type="ARBA" id="ARBA00000085"/>
    </source>
</evidence>
<dbReference type="EC" id="2.7.13.3" evidence="2"/>
<evidence type="ECO:0000256" key="6">
    <source>
        <dbReference type="ARBA" id="ARBA00022777"/>
    </source>
</evidence>
<evidence type="ECO:0000313" key="14">
    <source>
        <dbReference type="Proteomes" id="UP001165283"/>
    </source>
</evidence>
<feature type="transmembrane region" description="Helical" evidence="9">
    <location>
        <begin position="72"/>
        <end position="89"/>
    </location>
</feature>
<sequence length="386" mass="39363">MTGNAPRRDRVLAAWRGLRPGLQDVLVAAAAAAVMLTMLMTDARFLDGGPELAWPLLAVAAAAPLALRRRFPVAVAAAVAALTTAAAALAGRDVGFLGAAVAIGSAAYHAVNRVAPLAIGSTAWTAAFGLIGGAGIEPSALIMYGGLGLAPVAIGYALRLQADRGADTARVERARAAVERAEERSRIAREVHDAVGHHLSAIRLQAVGARRGAAGPEAADRTLRTIADLSHQALVDIRGLLGVLREEAPEPHGPGLDDLDAMARRLGEQGLRVRLRIAAGVERDLPVAVAACAVRIVAEALANVLRHSAARAAVVRIERAGGAVAVSVHDPGPARPDGSGTGAGIRGMRERADSLGGTAEAGPDGRGGWRVRAVLPGAPVPVGTRA</sequence>
<dbReference type="InterPro" id="IPR036890">
    <property type="entry name" value="HATPase_C_sf"/>
</dbReference>
<dbReference type="InterPro" id="IPR050482">
    <property type="entry name" value="Sensor_HK_TwoCompSys"/>
</dbReference>
<dbReference type="PANTHER" id="PTHR24421:SF10">
    <property type="entry name" value="NITRATE_NITRITE SENSOR PROTEIN NARQ"/>
    <property type="match status" value="1"/>
</dbReference>
<dbReference type="Gene3D" id="3.30.565.10">
    <property type="entry name" value="Histidine kinase-like ATPase, C-terminal domain"/>
    <property type="match status" value="1"/>
</dbReference>
<dbReference type="Pfam" id="PF07730">
    <property type="entry name" value="HisKA_3"/>
    <property type="match status" value="1"/>
</dbReference>
<keyword evidence="5" id="KW-0547">Nucleotide-binding</keyword>
<proteinExistence type="predicted"/>
<dbReference type="PANTHER" id="PTHR24421">
    <property type="entry name" value="NITRATE/NITRITE SENSOR PROTEIN NARX-RELATED"/>
    <property type="match status" value="1"/>
</dbReference>
<evidence type="ECO:0000256" key="7">
    <source>
        <dbReference type="ARBA" id="ARBA00022840"/>
    </source>
</evidence>
<name>A0ABT0ZU81_9PSEU</name>
<dbReference type="SUPFAM" id="SSF55874">
    <property type="entry name" value="ATPase domain of HSP90 chaperone/DNA topoisomerase II/histidine kinase"/>
    <property type="match status" value="1"/>
</dbReference>
<dbReference type="CDD" id="cd16917">
    <property type="entry name" value="HATPase_UhpB-NarQ-NarX-like"/>
    <property type="match status" value="1"/>
</dbReference>
<dbReference type="EMBL" id="JAGSOV010000010">
    <property type="protein sequence ID" value="MCO1654291.1"/>
    <property type="molecule type" value="Genomic_DNA"/>
</dbReference>
<evidence type="ECO:0000259" key="12">
    <source>
        <dbReference type="Pfam" id="PF23539"/>
    </source>
</evidence>
<evidence type="ECO:0000259" key="10">
    <source>
        <dbReference type="Pfam" id="PF02518"/>
    </source>
</evidence>
<keyword evidence="9" id="KW-0812">Transmembrane</keyword>
<evidence type="ECO:0000313" key="13">
    <source>
        <dbReference type="EMBL" id="MCO1654291.1"/>
    </source>
</evidence>
<feature type="domain" description="DUF7134" evidence="12">
    <location>
        <begin position="14"/>
        <end position="132"/>
    </location>
</feature>
<keyword evidence="9" id="KW-1133">Transmembrane helix</keyword>
<keyword evidence="3" id="KW-0597">Phosphoprotein</keyword>
<keyword evidence="8" id="KW-0902">Two-component regulatory system</keyword>
<protein>
    <recommendedName>
        <fullName evidence="2">histidine kinase</fullName>
        <ecNumber evidence="2">2.7.13.3</ecNumber>
    </recommendedName>
</protein>
<keyword evidence="4" id="KW-0808">Transferase</keyword>
<dbReference type="InterPro" id="IPR011712">
    <property type="entry name" value="Sig_transdc_His_kin_sub3_dim/P"/>
</dbReference>
<dbReference type="Pfam" id="PF23539">
    <property type="entry name" value="DUF7134"/>
    <property type="match status" value="1"/>
</dbReference>
<feature type="transmembrane region" description="Helical" evidence="9">
    <location>
        <begin position="142"/>
        <end position="160"/>
    </location>
</feature>
<evidence type="ECO:0000256" key="8">
    <source>
        <dbReference type="ARBA" id="ARBA00023012"/>
    </source>
</evidence>
<dbReference type="Proteomes" id="UP001165283">
    <property type="component" value="Unassembled WGS sequence"/>
</dbReference>
<feature type="transmembrane region" description="Helical" evidence="9">
    <location>
        <begin position="95"/>
        <end position="111"/>
    </location>
</feature>
<feature type="domain" description="Signal transduction histidine kinase subgroup 3 dimerisation and phosphoacceptor" evidence="11">
    <location>
        <begin position="183"/>
        <end position="247"/>
    </location>
</feature>
<keyword evidence="6" id="KW-0418">Kinase</keyword>
<dbReference type="InterPro" id="IPR055558">
    <property type="entry name" value="DUF7134"/>
</dbReference>
<evidence type="ECO:0000256" key="4">
    <source>
        <dbReference type="ARBA" id="ARBA00022679"/>
    </source>
</evidence>
<feature type="transmembrane region" description="Helical" evidence="9">
    <location>
        <begin position="118"/>
        <end position="136"/>
    </location>
</feature>
<keyword evidence="14" id="KW-1185">Reference proteome</keyword>
<evidence type="ECO:0000256" key="3">
    <source>
        <dbReference type="ARBA" id="ARBA00022553"/>
    </source>
</evidence>
<keyword evidence="9" id="KW-0472">Membrane</keyword>
<dbReference type="Pfam" id="PF02518">
    <property type="entry name" value="HATPase_c"/>
    <property type="match status" value="1"/>
</dbReference>
<dbReference type="InterPro" id="IPR003594">
    <property type="entry name" value="HATPase_dom"/>
</dbReference>
<evidence type="ECO:0000259" key="11">
    <source>
        <dbReference type="Pfam" id="PF07730"/>
    </source>
</evidence>
<feature type="domain" description="Histidine kinase/HSP90-like ATPase" evidence="10">
    <location>
        <begin position="294"/>
        <end position="376"/>
    </location>
</feature>
<dbReference type="Gene3D" id="1.20.5.1930">
    <property type="match status" value="1"/>
</dbReference>
<comment type="caution">
    <text evidence="13">The sequence shown here is derived from an EMBL/GenBank/DDBJ whole genome shotgun (WGS) entry which is preliminary data.</text>
</comment>
<comment type="catalytic activity">
    <reaction evidence="1">
        <text>ATP + protein L-histidine = ADP + protein N-phospho-L-histidine.</text>
        <dbReference type="EC" id="2.7.13.3"/>
    </reaction>
</comment>
<evidence type="ECO:0000256" key="9">
    <source>
        <dbReference type="SAM" id="Phobius"/>
    </source>
</evidence>
<accession>A0ABT0ZU81</accession>
<gene>
    <name evidence="13" type="ORF">KDL28_04415</name>
</gene>
<evidence type="ECO:0000256" key="5">
    <source>
        <dbReference type="ARBA" id="ARBA00022741"/>
    </source>
</evidence>